<evidence type="ECO:0000256" key="3">
    <source>
        <dbReference type="ARBA" id="ARBA00022475"/>
    </source>
</evidence>
<reference evidence="12" key="1">
    <citation type="submission" date="2018-05" db="EMBL/GenBank/DDBJ databases">
        <authorList>
            <person name="Li Y."/>
        </authorList>
    </citation>
    <scope>NUCLEOTIDE SEQUENCE [LARGE SCALE GENOMIC DNA]</scope>
    <source>
        <strain evidence="12">3d-2-2</strain>
    </source>
</reference>
<accession>A0A2V1JXP6</accession>
<feature type="transmembrane region" description="Helical" evidence="9">
    <location>
        <begin position="84"/>
        <end position="104"/>
    </location>
</feature>
<comment type="subunit">
    <text evidence="9">The complex comprises the extracytoplasmic solute receptor protein and the two transmembrane proteins.</text>
</comment>
<feature type="transmembrane region" description="Helical" evidence="9">
    <location>
        <begin position="46"/>
        <end position="63"/>
    </location>
</feature>
<protein>
    <recommendedName>
        <fullName evidence="9">TRAP transporter small permease protein</fullName>
    </recommendedName>
</protein>
<keyword evidence="5 9" id="KW-0812">Transmembrane</keyword>
<dbReference type="GO" id="GO:0005886">
    <property type="term" value="C:plasma membrane"/>
    <property type="evidence" value="ECO:0007669"/>
    <property type="project" value="UniProtKB-SubCell"/>
</dbReference>
<sequence>MPLLDRLATLSGFVAALFLAMIGIVVAAQIVGRLMGHQIPGADDLAAWSMAASVFLALPYTLLRGDHIRVTLLLQFLPERAVKPYEVVATLIGFALSAWGAWSVSEFVYESYVYNEVAQGMLNVPLWPVQICMPIGMTLLAAIMLKRLIACIRGQQIERVEGASHG</sequence>
<dbReference type="InterPro" id="IPR007387">
    <property type="entry name" value="TRAP_DctQ"/>
</dbReference>
<dbReference type="Proteomes" id="UP000245212">
    <property type="component" value="Unassembled WGS sequence"/>
</dbReference>
<feature type="transmembrane region" description="Helical" evidence="9">
    <location>
        <begin position="124"/>
        <end position="145"/>
    </location>
</feature>
<proteinExistence type="inferred from homology"/>
<comment type="caution">
    <text evidence="9">Lacks conserved residue(s) required for the propagation of feature annotation.</text>
</comment>
<comment type="subcellular location">
    <subcellularLocation>
        <location evidence="1 9">Cell inner membrane</location>
        <topology evidence="1 9">Multi-pass membrane protein</topology>
    </subcellularLocation>
</comment>
<keyword evidence="12" id="KW-1185">Reference proteome</keyword>
<comment type="caution">
    <text evidence="11">The sequence shown here is derived from an EMBL/GenBank/DDBJ whole genome shotgun (WGS) entry which is preliminary data.</text>
</comment>
<keyword evidence="6 9" id="KW-1133">Transmembrane helix</keyword>
<dbReference type="InterPro" id="IPR055348">
    <property type="entry name" value="DctQ"/>
</dbReference>
<evidence type="ECO:0000256" key="2">
    <source>
        <dbReference type="ARBA" id="ARBA00022448"/>
    </source>
</evidence>
<gene>
    <name evidence="11" type="ORF">DD235_13260</name>
</gene>
<keyword evidence="7 9" id="KW-0472">Membrane</keyword>
<comment type="function">
    <text evidence="9">Part of the tripartite ATP-independent periplasmic (TRAP) transport system.</text>
</comment>
<evidence type="ECO:0000256" key="1">
    <source>
        <dbReference type="ARBA" id="ARBA00004429"/>
    </source>
</evidence>
<evidence type="ECO:0000256" key="5">
    <source>
        <dbReference type="ARBA" id="ARBA00022692"/>
    </source>
</evidence>
<feature type="domain" description="Tripartite ATP-independent periplasmic transporters DctQ component" evidence="10">
    <location>
        <begin position="24"/>
        <end position="153"/>
    </location>
</feature>
<evidence type="ECO:0000313" key="11">
    <source>
        <dbReference type="EMBL" id="PWF21768.1"/>
    </source>
</evidence>
<evidence type="ECO:0000313" key="12">
    <source>
        <dbReference type="Proteomes" id="UP000245212"/>
    </source>
</evidence>
<dbReference type="PANTHER" id="PTHR35011:SF10">
    <property type="entry name" value="TRAP TRANSPORTER SMALL PERMEASE PROTEIN"/>
    <property type="match status" value="1"/>
</dbReference>
<evidence type="ECO:0000256" key="7">
    <source>
        <dbReference type="ARBA" id="ARBA00023136"/>
    </source>
</evidence>
<dbReference type="EMBL" id="QETA01000006">
    <property type="protein sequence ID" value="PWF21768.1"/>
    <property type="molecule type" value="Genomic_DNA"/>
</dbReference>
<dbReference type="Pfam" id="PF04290">
    <property type="entry name" value="DctQ"/>
    <property type="match status" value="1"/>
</dbReference>
<keyword evidence="2 9" id="KW-0813">Transport</keyword>
<name>A0A2V1JXP6_9BURK</name>
<keyword evidence="3" id="KW-1003">Cell membrane</keyword>
<dbReference type="PANTHER" id="PTHR35011">
    <property type="entry name" value="2,3-DIKETO-L-GULONATE TRAP TRANSPORTER SMALL PERMEASE PROTEIN YIAM"/>
    <property type="match status" value="1"/>
</dbReference>
<dbReference type="RefSeq" id="WP_109062585.1">
    <property type="nucleotide sequence ID" value="NZ_QETA01000006.1"/>
</dbReference>
<comment type="similarity">
    <text evidence="8 9">Belongs to the TRAP transporter small permease family.</text>
</comment>
<dbReference type="GO" id="GO:0015740">
    <property type="term" value="P:C4-dicarboxylate transport"/>
    <property type="evidence" value="ECO:0007669"/>
    <property type="project" value="TreeGrafter"/>
</dbReference>
<evidence type="ECO:0000256" key="4">
    <source>
        <dbReference type="ARBA" id="ARBA00022519"/>
    </source>
</evidence>
<evidence type="ECO:0000256" key="9">
    <source>
        <dbReference type="RuleBase" id="RU369079"/>
    </source>
</evidence>
<organism evidence="11 12">
    <name type="scientific">Corticimicrobacter populi</name>
    <dbReference type="NCBI Taxonomy" id="2175229"/>
    <lineage>
        <taxon>Bacteria</taxon>
        <taxon>Pseudomonadati</taxon>
        <taxon>Pseudomonadota</taxon>
        <taxon>Betaproteobacteria</taxon>
        <taxon>Burkholderiales</taxon>
        <taxon>Alcaligenaceae</taxon>
        <taxon>Corticimicrobacter</taxon>
    </lineage>
</organism>
<dbReference type="AlphaFoldDB" id="A0A2V1JXP6"/>
<evidence type="ECO:0000256" key="6">
    <source>
        <dbReference type="ARBA" id="ARBA00022989"/>
    </source>
</evidence>
<dbReference type="GO" id="GO:0022857">
    <property type="term" value="F:transmembrane transporter activity"/>
    <property type="evidence" value="ECO:0007669"/>
    <property type="project" value="UniProtKB-UniRule"/>
</dbReference>
<keyword evidence="4 9" id="KW-0997">Cell inner membrane</keyword>
<evidence type="ECO:0000259" key="10">
    <source>
        <dbReference type="Pfam" id="PF04290"/>
    </source>
</evidence>
<evidence type="ECO:0000256" key="8">
    <source>
        <dbReference type="ARBA" id="ARBA00038436"/>
    </source>
</evidence>